<dbReference type="InterPro" id="IPR029018">
    <property type="entry name" value="Hex-like_dom2"/>
</dbReference>
<evidence type="ECO:0000256" key="1">
    <source>
        <dbReference type="ARBA" id="ARBA00022801"/>
    </source>
</evidence>
<dbReference type="Pfam" id="PF16126">
    <property type="entry name" value="DUF4838"/>
    <property type="match status" value="1"/>
</dbReference>
<organism evidence="3 4">
    <name type="scientific">Ruficoccus amylovorans</name>
    <dbReference type="NCBI Taxonomy" id="1804625"/>
    <lineage>
        <taxon>Bacteria</taxon>
        <taxon>Pseudomonadati</taxon>
        <taxon>Verrucomicrobiota</taxon>
        <taxon>Opitutia</taxon>
        <taxon>Puniceicoccales</taxon>
        <taxon>Cerasicoccaceae</taxon>
        <taxon>Ruficoccus</taxon>
    </lineage>
</organism>
<dbReference type="InterPro" id="IPR032287">
    <property type="entry name" value="DUF4838"/>
</dbReference>
<dbReference type="GO" id="GO:0016787">
    <property type="term" value="F:hydrolase activity"/>
    <property type="evidence" value="ECO:0007669"/>
    <property type="project" value="UniProtKB-KW"/>
</dbReference>
<evidence type="ECO:0000313" key="3">
    <source>
        <dbReference type="EMBL" id="MBC2595627.1"/>
    </source>
</evidence>
<comment type="caution">
    <text evidence="3">The sequence shown here is derived from an EMBL/GenBank/DDBJ whole genome shotgun (WGS) entry which is preliminary data.</text>
</comment>
<keyword evidence="2" id="KW-0732">Signal</keyword>
<dbReference type="Proteomes" id="UP000546464">
    <property type="component" value="Unassembled WGS sequence"/>
</dbReference>
<name>A0A842HJF8_9BACT</name>
<accession>A0A842HJF8</accession>
<protein>
    <submittedName>
        <fullName evidence="3">DUF4838 domain-containing protein</fullName>
    </submittedName>
</protein>
<feature type="signal peptide" evidence="2">
    <location>
        <begin position="1"/>
        <end position="25"/>
    </location>
</feature>
<reference evidence="3 4" key="1">
    <citation type="submission" date="2020-07" db="EMBL/GenBank/DDBJ databases">
        <authorList>
            <person name="Feng X."/>
        </authorList>
    </citation>
    <scope>NUCLEOTIDE SEQUENCE [LARGE SCALE GENOMIC DNA]</scope>
    <source>
        <strain evidence="3 4">JCM31066</strain>
    </source>
</reference>
<feature type="chain" id="PRO_5032434240" evidence="2">
    <location>
        <begin position="26"/>
        <end position="807"/>
    </location>
</feature>
<dbReference type="Gene3D" id="3.30.379.10">
    <property type="entry name" value="Chitobiase/beta-hexosaminidase domain 2-like"/>
    <property type="match status" value="1"/>
</dbReference>
<evidence type="ECO:0000313" key="4">
    <source>
        <dbReference type="Proteomes" id="UP000546464"/>
    </source>
</evidence>
<sequence length="807" mass="90086">MPVRIFFRLCLFAVAGGLLLSEAGAGGAEPEKLSIVAPADPAKEEAQAVDLLTETLGKIYPERVEVVTGGEVPLTGPAIFVGGDYPGYPADGETARCASADALDEDGFTLIRHRPWRPKVGPRRVGYRPLRLRPAGAEDWLAIVGATPRGTYYGAAWLLREHYGVQWLFPGEDGLSLPETAPALLPRSGRAVEPSFEERRLGHSLSPEQKDWSLRNGLGSRFYYNHNLHRLTDQQLFKDNPDWQSEAWGRRTNRVTGKGPQPDLLSPGYQAHIGQQAAKSLDEHPGEQSVSLGITDSVTFDRSERTRSVVEPFRYFRGRPDYSDVIFGFTNAVALQLFEDGEGGNKYADRVLTQLAYYYAEEVPQIELQPQIMPWLTSDRAQWFDPEVRAGDEALIRRWEKTGVNKLGSWDYYEGIPFFIPRHYPTVIGESLPYLHTHGVRSFFAEGLRNPGLDDPKYWLAAQLLWDVDKAPAVLMDEYFERCYGEAAVPMRRFFDLCEQAWMDQPPPGRWIKYFTAPSQAELFPPELCRELRACLDDAQALAESDLIRRRIARVSDSFALTELAVNRYQTWRRLASQARVTSADAAEWLATESALNRAMTGQWRRSLPLFFLLRSNPTFRGTEPPEGAEPVLVESFGELLIPEPVVTARDYPGLVVNKAGEGEWELTLRNCEALRLAQSSQAAREADGGEGEGGLRVEGVEYFRLERSLSCAGIGQLYLRAWARGKLSGDAQVFASVRFQDAKGKAMGTWNMDALPFGEHGWLPLTVLADSPAGAATASITLVVQNQGPGDWIDWDDIALYKVPVR</sequence>
<gene>
    <name evidence="3" type="ORF">H5P28_15270</name>
</gene>
<keyword evidence="4" id="KW-1185">Reference proteome</keyword>
<keyword evidence="1" id="KW-0378">Hydrolase</keyword>
<proteinExistence type="predicted"/>
<dbReference type="EMBL" id="JACHVB010000044">
    <property type="protein sequence ID" value="MBC2595627.1"/>
    <property type="molecule type" value="Genomic_DNA"/>
</dbReference>
<dbReference type="AlphaFoldDB" id="A0A842HJF8"/>
<evidence type="ECO:0000256" key="2">
    <source>
        <dbReference type="SAM" id="SignalP"/>
    </source>
</evidence>
<dbReference type="RefSeq" id="WP_185676580.1">
    <property type="nucleotide sequence ID" value="NZ_JACHVB010000044.1"/>
</dbReference>
<dbReference type="GO" id="GO:0005975">
    <property type="term" value="P:carbohydrate metabolic process"/>
    <property type="evidence" value="ECO:0007669"/>
    <property type="project" value="UniProtKB-ARBA"/>
</dbReference>